<dbReference type="CDD" id="cd06261">
    <property type="entry name" value="TM_PBP2"/>
    <property type="match status" value="1"/>
</dbReference>
<comment type="subcellular location">
    <subcellularLocation>
        <location evidence="1 7">Cell membrane</location>
        <topology evidence="1 7">Multi-pass membrane protein</topology>
    </subcellularLocation>
</comment>
<evidence type="ECO:0000313" key="9">
    <source>
        <dbReference type="EMBL" id="UUX33800.1"/>
    </source>
</evidence>
<keyword evidence="3" id="KW-1003">Cell membrane</keyword>
<keyword evidence="6 7" id="KW-0472">Membrane</keyword>
<dbReference type="EMBL" id="CP102453">
    <property type="protein sequence ID" value="UUX33800.1"/>
    <property type="molecule type" value="Genomic_DNA"/>
</dbReference>
<dbReference type="RefSeq" id="WP_313793302.1">
    <property type="nucleotide sequence ID" value="NZ_CP102453.1"/>
</dbReference>
<feature type="transmembrane region" description="Helical" evidence="7">
    <location>
        <begin position="12"/>
        <end position="33"/>
    </location>
</feature>
<evidence type="ECO:0000256" key="4">
    <source>
        <dbReference type="ARBA" id="ARBA00022692"/>
    </source>
</evidence>
<evidence type="ECO:0000256" key="1">
    <source>
        <dbReference type="ARBA" id="ARBA00004651"/>
    </source>
</evidence>
<evidence type="ECO:0000313" key="10">
    <source>
        <dbReference type="Proteomes" id="UP001315967"/>
    </source>
</evidence>
<proteinExistence type="inferred from homology"/>
<dbReference type="InterPro" id="IPR035906">
    <property type="entry name" value="MetI-like_sf"/>
</dbReference>
<feature type="transmembrane region" description="Helical" evidence="7">
    <location>
        <begin position="265"/>
        <end position="288"/>
    </location>
</feature>
<comment type="similarity">
    <text evidence="7">Belongs to the binding-protein-dependent transport system permease family.</text>
</comment>
<feature type="transmembrane region" description="Helical" evidence="7">
    <location>
        <begin position="109"/>
        <end position="129"/>
    </location>
</feature>
<dbReference type="PANTHER" id="PTHR30193">
    <property type="entry name" value="ABC TRANSPORTER PERMEASE PROTEIN"/>
    <property type="match status" value="1"/>
</dbReference>
<evidence type="ECO:0000256" key="3">
    <source>
        <dbReference type="ARBA" id="ARBA00022475"/>
    </source>
</evidence>
<dbReference type="InterPro" id="IPR000515">
    <property type="entry name" value="MetI-like"/>
</dbReference>
<evidence type="ECO:0000256" key="2">
    <source>
        <dbReference type="ARBA" id="ARBA00022448"/>
    </source>
</evidence>
<keyword evidence="4 7" id="KW-0812">Transmembrane</keyword>
<keyword evidence="5 7" id="KW-1133">Transmembrane helix</keyword>
<gene>
    <name evidence="9" type="ORF">NRE15_13055</name>
</gene>
<keyword evidence="10" id="KW-1185">Reference proteome</keyword>
<feature type="transmembrane region" description="Helical" evidence="7">
    <location>
        <begin position="76"/>
        <end position="97"/>
    </location>
</feature>
<feature type="transmembrane region" description="Helical" evidence="7">
    <location>
        <begin position="204"/>
        <end position="225"/>
    </location>
</feature>
<dbReference type="Gene3D" id="1.10.3720.10">
    <property type="entry name" value="MetI-like"/>
    <property type="match status" value="1"/>
</dbReference>
<name>A0ABY5P5P7_9LACT</name>
<dbReference type="PANTHER" id="PTHR30193:SF37">
    <property type="entry name" value="INNER MEMBRANE ABC TRANSPORTER PERMEASE PROTEIN YCJO"/>
    <property type="match status" value="1"/>
</dbReference>
<accession>A0ABY5P5P7</accession>
<feature type="domain" description="ABC transmembrane type-1" evidence="8">
    <location>
        <begin position="72"/>
        <end position="286"/>
    </location>
</feature>
<keyword evidence="2 7" id="KW-0813">Transport</keyword>
<organism evidence="9 10">
    <name type="scientific">Fundicoccus culcitae</name>
    <dbReference type="NCBI Taxonomy" id="2969821"/>
    <lineage>
        <taxon>Bacteria</taxon>
        <taxon>Bacillati</taxon>
        <taxon>Bacillota</taxon>
        <taxon>Bacilli</taxon>
        <taxon>Lactobacillales</taxon>
        <taxon>Aerococcaceae</taxon>
        <taxon>Fundicoccus</taxon>
    </lineage>
</organism>
<dbReference type="Proteomes" id="UP001315967">
    <property type="component" value="Chromosome"/>
</dbReference>
<evidence type="ECO:0000256" key="7">
    <source>
        <dbReference type="RuleBase" id="RU363032"/>
    </source>
</evidence>
<reference evidence="9 10" key="1">
    <citation type="submission" date="2022-08" db="EMBL/GenBank/DDBJ databases">
        <title>Aerococcaceae sp. nov isolated from spoiled eye mask.</title>
        <authorList>
            <person name="Zhou G."/>
            <person name="Xie X.-B."/>
            <person name="Shi Q.-S."/>
            <person name="Wang Y.-S."/>
            <person name="Wen X."/>
            <person name="Peng H."/>
            <person name="Yang X.-J."/>
            <person name="Tao H.-B."/>
            <person name="Huang X.-M."/>
        </authorList>
    </citation>
    <scope>NUCLEOTIDE SEQUENCE [LARGE SCALE GENOMIC DNA]</scope>
    <source>
        <strain evidence="10">DM20194951</strain>
    </source>
</reference>
<feature type="transmembrane region" description="Helical" evidence="7">
    <location>
        <begin position="157"/>
        <end position="183"/>
    </location>
</feature>
<dbReference type="PROSITE" id="PS50928">
    <property type="entry name" value="ABC_TM1"/>
    <property type="match status" value="1"/>
</dbReference>
<dbReference type="Pfam" id="PF00528">
    <property type="entry name" value="BPD_transp_1"/>
    <property type="match status" value="1"/>
</dbReference>
<dbReference type="SUPFAM" id="SSF161098">
    <property type="entry name" value="MetI-like"/>
    <property type="match status" value="1"/>
</dbReference>
<evidence type="ECO:0000256" key="5">
    <source>
        <dbReference type="ARBA" id="ARBA00022989"/>
    </source>
</evidence>
<evidence type="ECO:0000259" key="8">
    <source>
        <dbReference type="PROSITE" id="PS50928"/>
    </source>
</evidence>
<sequence>MNRKVTLKSTLQALLYLAPMLILVGIFTVYPIIKSIDMSFYLDFNLFTGEIDGRGLANYEELFNDPAFYQALKNTAIFVIGVVPASLIISLAIALMLNMIPFLKGFFRTVYFLPYVTSTVAISIVWNWLYHSRYGLFNYILGLFGVEPINWLNNPDMALPAVIIMSIWKGLGFNILLFLVGLGNIDENYYKAAKIDGANAWNRFINITLPLLRPTIFLLSIVGVINNFKVFDEVYSLFNGRPGPAGSATTLVYYLFQKFYVQFDYGVAAASGIVLFLIVLGITLIQFFGNRYFEKRGG</sequence>
<protein>
    <submittedName>
        <fullName evidence="9">Sugar ABC transporter permease</fullName>
    </submittedName>
</protein>
<evidence type="ECO:0000256" key="6">
    <source>
        <dbReference type="ARBA" id="ARBA00023136"/>
    </source>
</evidence>
<dbReference type="InterPro" id="IPR051393">
    <property type="entry name" value="ABC_transporter_permease"/>
</dbReference>